<dbReference type="STRING" id="121224.E0VB97"/>
<dbReference type="Gene3D" id="1.20.1510.10">
    <property type="entry name" value="Cation efflux protein transmembrane domain"/>
    <property type="match status" value="1"/>
</dbReference>
<feature type="transmembrane region" description="Helical" evidence="8">
    <location>
        <begin position="35"/>
        <end position="56"/>
    </location>
</feature>
<keyword evidence="5 8" id="KW-1133">Transmembrane helix</keyword>
<comment type="similarity">
    <text evidence="2">Belongs to the cation diffusion facilitator (CDF) transporter (TC 2.A.4) family. SLC30A subfamily.</text>
</comment>
<feature type="region of interest" description="Disordered" evidence="7">
    <location>
        <begin position="87"/>
        <end position="115"/>
    </location>
</feature>
<dbReference type="EMBL" id="AAZO01000653">
    <property type="status" value="NOT_ANNOTATED_CDS"/>
    <property type="molecule type" value="Genomic_DNA"/>
</dbReference>
<evidence type="ECO:0000259" key="10">
    <source>
        <dbReference type="Pfam" id="PF01545"/>
    </source>
</evidence>
<dbReference type="SUPFAM" id="SSF161111">
    <property type="entry name" value="Cation efflux protein transmembrane domain-like"/>
    <property type="match status" value="1"/>
</dbReference>
<dbReference type="Pfam" id="PF01545">
    <property type="entry name" value="Cation_efflux"/>
    <property type="match status" value="1"/>
</dbReference>
<dbReference type="CTD" id="8239042"/>
<dbReference type="OrthoDB" id="29444at2759"/>
<dbReference type="InParanoid" id="E0VB97"/>
<evidence type="ECO:0000313" key="12">
    <source>
        <dbReference type="EnsemblMetazoa" id="PHUM055490-PA"/>
    </source>
</evidence>
<dbReference type="NCBIfam" id="TIGR01297">
    <property type="entry name" value="CDF"/>
    <property type="match status" value="1"/>
</dbReference>
<dbReference type="eggNOG" id="KOG1483">
    <property type="taxonomic scope" value="Eukaryota"/>
</dbReference>
<dbReference type="GO" id="GO:0005385">
    <property type="term" value="F:zinc ion transmembrane transporter activity"/>
    <property type="evidence" value="ECO:0007669"/>
    <property type="project" value="TreeGrafter"/>
</dbReference>
<keyword evidence="13" id="KW-1185">Reference proteome</keyword>
<evidence type="ECO:0000313" key="11">
    <source>
        <dbReference type="EMBL" id="EEB10653.1"/>
    </source>
</evidence>
<protein>
    <submittedName>
        <fullName evidence="11">Cation efflux protein/ zinc transporter, putative</fullName>
    </submittedName>
</protein>
<dbReference type="KEGG" id="phu:Phum_PHUM055490"/>
<keyword evidence="9" id="KW-0732">Signal</keyword>
<feature type="chain" id="PRO_5011412329" evidence="9">
    <location>
        <begin position="20"/>
        <end position="318"/>
    </location>
</feature>
<dbReference type="EMBL" id="DS235023">
    <property type="protein sequence ID" value="EEB10653.1"/>
    <property type="molecule type" value="Genomic_DNA"/>
</dbReference>
<sequence length="318" mass="36167">MLIGCIFLASLCFSVFVEAIQTLVHIEDQDEMHFPLVILMVGAVGLLLNGFCYFLIGGYTFHQGSYLHVTENGEVILERSVTIDSLSKGQRRLSSQSRKTPTPPPSYTPSKRQGSKEMIRDIIGCIFVIICGLVVYLTSGHEFTKFLDPIISLISASILLLLSYPYMKESGFILLQTIPDDINIDSLRYQLLEAFPDIINVHDFHVWQLTADKVFSTAHIIFADPVDYLRNNKALTKYFTEQGITQIIIQPEFMPAPQKNIDGIDTLRQNLNMPCLMQCMTEVCRKRHCCVEKKLEKKRNNLENVKKIEQQTDITLVV</sequence>
<evidence type="ECO:0000256" key="6">
    <source>
        <dbReference type="ARBA" id="ARBA00023136"/>
    </source>
</evidence>
<dbReference type="RefSeq" id="XP_002423391.1">
    <property type="nucleotide sequence ID" value="XM_002423346.1"/>
</dbReference>
<dbReference type="InterPro" id="IPR027469">
    <property type="entry name" value="Cation_efflux_TMD_sf"/>
</dbReference>
<evidence type="ECO:0000256" key="2">
    <source>
        <dbReference type="ARBA" id="ARBA00008873"/>
    </source>
</evidence>
<dbReference type="EnsemblMetazoa" id="PHUM055490-RA">
    <property type="protein sequence ID" value="PHUM055490-PA"/>
    <property type="gene ID" value="PHUM055490"/>
</dbReference>
<proteinExistence type="inferred from homology"/>
<dbReference type="FunCoup" id="E0VB97">
    <property type="interactions" value="30"/>
</dbReference>
<reference evidence="11" key="2">
    <citation type="submission" date="2007-04" db="EMBL/GenBank/DDBJ databases">
        <title>The genome of the human body louse.</title>
        <authorList>
            <consortium name="The Human Body Louse Genome Consortium"/>
            <person name="Kirkness E."/>
            <person name="Walenz B."/>
            <person name="Hass B."/>
            <person name="Bruggner R."/>
            <person name="Strausberg R."/>
        </authorList>
    </citation>
    <scope>NUCLEOTIDE SEQUENCE</scope>
    <source>
        <strain evidence="11">USDA</strain>
    </source>
</reference>
<evidence type="ECO:0000256" key="8">
    <source>
        <dbReference type="SAM" id="Phobius"/>
    </source>
</evidence>
<evidence type="ECO:0000256" key="7">
    <source>
        <dbReference type="SAM" id="MobiDB-lite"/>
    </source>
</evidence>
<dbReference type="GO" id="GO:0010312">
    <property type="term" value="P:detoxification of zinc ion"/>
    <property type="evidence" value="ECO:0007669"/>
    <property type="project" value="TreeGrafter"/>
</dbReference>
<keyword evidence="4" id="KW-0862">Zinc</keyword>
<dbReference type="PANTHER" id="PTHR45820">
    <property type="entry name" value="FI23527P1"/>
    <property type="match status" value="1"/>
</dbReference>
<dbReference type="InterPro" id="IPR002524">
    <property type="entry name" value="Cation_efflux"/>
</dbReference>
<feature type="domain" description="Cation efflux protein transmembrane" evidence="10">
    <location>
        <begin position="5"/>
        <end position="175"/>
    </location>
</feature>
<dbReference type="GeneID" id="8239042"/>
<organism>
    <name type="scientific">Pediculus humanus subsp. corporis</name>
    <name type="common">Body louse</name>
    <dbReference type="NCBI Taxonomy" id="121224"/>
    <lineage>
        <taxon>Eukaryota</taxon>
        <taxon>Metazoa</taxon>
        <taxon>Ecdysozoa</taxon>
        <taxon>Arthropoda</taxon>
        <taxon>Hexapoda</taxon>
        <taxon>Insecta</taxon>
        <taxon>Pterygota</taxon>
        <taxon>Neoptera</taxon>
        <taxon>Paraneoptera</taxon>
        <taxon>Psocodea</taxon>
        <taxon>Troctomorpha</taxon>
        <taxon>Phthiraptera</taxon>
        <taxon>Anoplura</taxon>
        <taxon>Pediculidae</taxon>
        <taxon>Pediculus</taxon>
    </lineage>
</organism>
<accession>E0VB97</accession>
<gene>
    <name evidence="12" type="primary">8239042</name>
    <name evidence="11" type="ORF">Phum_PHUM055490</name>
</gene>
<evidence type="ECO:0000256" key="9">
    <source>
        <dbReference type="SAM" id="SignalP"/>
    </source>
</evidence>
<dbReference type="AlphaFoldDB" id="E0VB97"/>
<keyword evidence="6 8" id="KW-0472">Membrane</keyword>
<evidence type="ECO:0000256" key="4">
    <source>
        <dbReference type="ARBA" id="ARBA00022833"/>
    </source>
</evidence>
<dbReference type="GO" id="GO:0006882">
    <property type="term" value="P:intracellular zinc ion homeostasis"/>
    <property type="evidence" value="ECO:0007669"/>
    <property type="project" value="TreeGrafter"/>
</dbReference>
<feature type="compositionally biased region" description="Polar residues" evidence="7">
    <location>
        <begin position="87"/>
        <end position="96"/>
    </location>
</feature>
<keyword evidence="3 8" id="KW-0812">Transmembrane</keyword>
<comment type="subcellular location">
    <subcellularLocation>
        <location evidence="1">Membrane</location>
        <topology evidence="1">Multi-pass membrane protein</topology>
    </subcellularLocation>
</comment>
<evidence type="ECO:0000313" key="13">
    <source>
        <dbReference type="Proteomes" id="UP000009046"/>
    </source>
</evidence>
<feature type="transmembrane region" description="Helical" evidence="8">
    <location>
        <begin position="118"/>
        <end position="138"/>
    </location>
</feature>
<dbReference type="GO" id="GO:0016020">
    <property type="term" value="C:membrane"/>
    <property type="evidence" value="ECO:0007669"/>
    <property type="project" value="UniProtKB-SubCell"/>
</dbReference>
<feature type="transmembrane region" description="Helical" evidence="8">
    <location>
        <begin position="150"/>
        <end position="167"/>
    </location>
</feature>
<dbReference type="VEuPathDB" id="VectorBase:PHUM055490"/>
<evidence type="ECO:0000256" key="3">
    <source>
        <dbReference type="ARBA" id="ARBA00022692"/>
    </source>
</evidence>
<evidence type="ECO:0000256" key="1">
    <source>
        <dbReference type="ARBA" id="ARBA00004141"/>
    </source>
</evidence>
<dbReference type="Proteomes" id="UP000009046">
    <property type="component" value="Unassembled WGS sequence"/>
</dbReference>
<evidence type="ECO:0000256" key="5">
    <source>
        <dbReference type="ARBA" id="ARBA00022989"/>
    </source>
</evidence>
<reference evidence="12" key="3">
    <citation type="submission" date="2021-02" db="UniProtKB">
        <authorList>
            <consortium name="EnsemblMetazoa"/>
        </authorList>
    </citation>
    <scope>IDENTIFICATION</scope>
    <source>
        <strain evidence="12">USDA</strain>
    </source>
</reference>
<feature type="signal peptide" evidence="9">
    <location>
        <begin position="1"/>
        <end position="19"/>
    </location>
</feature>
<name>E0VB97_PEDHC</name>
<dbReference type="HOGENOM" id="CLU_013430_4_4_1"/>
<dbReference type="PANTHER" id="PTHR45820:SF9">
    <property type="entry name" value="FI23527P1"/>
    <property type="match status" value="1"/>
</dbReference>
<reference evidence="11" key="1">
    <citation type="submission" date="2007-04" db="EMBL/GenBank/DDBJ databases">
        <title>Annotation of Pediculus humanus corporis strain USDA.</title>
        <authorList>
            <person name="Kirkness E."/>
            <person name="Hannick L."/>
            <person name="Hass B."/>
            <person name="Bruggner R."/>
            <person name="Lawson D."/>
            <person name="Bidwell S."/>
            <person name="Joardar V."/>
            <person name="Caler E."/>
            <person name="Walenz B."/>
            <person name="Inman J."/>
            <person name="Schobel S."/>
            <person name="Galinsky K."/>
            <person name="Amedeo P."/>
            <person name="Strausberg R."/>
        </authorList>
    </citation>
    <scope>NUCLEOTIDE SEQUENCE</scope>
    <source>
        <strain evidence="11">USDA</strain>
    </source>
</reference>
<dbReference type="InterPro" id="IPR058533">
    <property type="entry name" value="Cation_efflux_TM"/>
</dbReference>